<dbReference type="Proteomes" id="UP000076927">
    <property type="component" value="Chromosome"/>
</dbReference>
<evidence type="ECO:0000256" key="1">
    <source>
        <dbReference type="ARBA" id="ARBA00001913"/>
    </source>
</evidence>
<dbReference type="SUPFAM" id="SSF49265">
    <property type="entry name" value="Fibronectin type III"/>
    <property type="match status" value="2"/>
</dbReference>
<dbReference type="CDD" id="cd00063">
    <property type="entry name" value="FN3"/>
    <property type="match status" value="1"/>
</dbReference>
<keyword evidence="4" id="KW-0326">Glycosidase</keyword>
<dbReference type="InterPro" id="IPR017853">
    <property type="entry name" value="GH"/>
</dbReference>
<dbReference type="InterPro" id="IPR004185">
    <property type="entry name" value="Glyco_hydro_13_lg-like_dom"/>
</dbReference>
<organism evidence="9 10">
    <name type="scientific">Paenibacillus swuensis</name>
    <dbReference type="NCBI Taxonomy" id="1178515"/>
    <lineage>
        <taxon>Bacteria</taxon>
        <taxon>Bacillati</taxon>
        <taxon>Bacillota</taxon>
        <taxon>Bacilli</taxon>
        <taxon>Bacillales</taxon>
        <taxon>Paenibacillaceae</taxon>
        <taxon>Paenibacillus</taxon>
    </lineage>
</organism>
<dbReference type="GO" id="GO:0004553">
    <property type="term" value="F:hydrolase activity, hydrolyzing O-glycosyl compounds"/>
    <property type="evidence" value="ECO:0007669"/>
    <property type="project" value="InterPro"/>
</dbReference>
<name>A0A172TPU2_9BACL</name>
<dbReference type="InterPro" id="IPR003961">
    <property type="entry name" value="FN3_dom"/>
</dbReference>
<feature type="domain" description="Fibronectin type-III" evidence="7">
    <location>
        <begin position="1215"/>
        <end position="1304"/>
    </location>
</feature>
<keyword evidence="10" id="KW-1185">Reference proteome</keyword>
<dbReference type="Gene3D" id="2.60.40.1180">
    <property type="entry name" value="Golgi alpha-mannosidase II"/>
    <property type="match status" value="1"/>
</dbReference>
<reference evidence="9 10" key="1">
    <citation type="submission" date="2015-01" db="EMBL/GenBank/DDBJ databases">
        <title>Paenibacillus swuensis/DY6/whole genome sequencing.</title>
        <authorList>
            <person name="Kim M.K."/>
            <person name="Srinivasan S."/>
            <person name="Lee J.-J."/>
        </authorList>
    </citation>
    <scope>NUCLEOTIDE SEQUENCE [LARGE SCALE GENOMIC DNA]</scope>
    <source>
        <strain evidence="9 10">DY6</strain>
    </source>
</reference>
<dbReference type="SUPFAM" id="SSF51011">
    <property type="entry name" value="Glycosyl hydrolase domain"/>
    <property type="match status" value="1"/>
</dbReference>
<accession>A0A172TPU2</accession>
<feature type="compositionally biased region" description="Gly residues" evidence="5">
    <location>
        <begin position="1845"/>
        <end position="1913"/>
    </location>
</feature>
<dbReference type="Pfam" id="PF22058">
    <property type="entry name" value="X25_BaPul_like"/>
    <property type="match status" value="2"/>
</dbReference>
<evidence type="ECO:0000256" key="2">
    <source>
        <dbReference type="ARBA" id="ARBA00022723"/>
    </source>
</evidence>
<evidence type="ECO:0000256" key="3">
    <source>
        <dbReference type="ARBA" id="ARBA00022801"/>
    </source>
</evidence>
<gene>
    <name evidence="9" type="ORF">SY83_21270</name>
</gene>
<dbReference type="PANTHER" id="PTHR10357">
    <property type="entry name" value="ALPHA-AMYLASE FAMILY MEMBER"/>
    <property type="match status" value="1"/>
</dbReference>
<dbReference type="Gene3D" id="3.20.20.80">
    <property type="entry name" value="Glycosidases"/>
    <property type="match status" value="1"/>
</dbReference>
<feature type="region of interest" description="Disordered" evidence="5">
    <location>
        <begin position="1843"/>
        <end position="1926"/>
    </location>
</feature>
<dbReference type="InterPro" id="IPR001119">
    <property type="entry name" value="SLH_dom"/>
</dbReference>
<sequence>MMIVQICLTLLLPTSVEAGSPLAATSVTEDQRISFQLPEVTVKAQGSFGSSQEYVMTDGDGDGVLSAEITGLSPNEQYTYRFLFNGTAMSDDTLTARSDENGKVVLHSSPQYVVKGSFDNWSTEHELTRTSVTESTYNYTTTPLPAADYEYKYVAREEGKYEVYFFDPTNPATANNNSVITVPSAGGEVAPTADVFADQPGGKTKWVIAGSWQGWNNASAQTQMSHLTGDYYAYSEVLPAGKHEFKIVRSGTWEGYSNNGDNYEFTLTKPGKVNLYVNEATNQVRTNVEGVAGIPKFLSSISEDKHPRIVGSVQKVFGEAEWSPAQANQYFVDYHFDGTLYKLQRTLPAGSYEAKVVFGPDWSGYENYGARDGANLKVNVLDPSNVTFTLDYSKPQAERQLVHDYIPMESGADGQIDKAGITFNSRSVTFKKPFGAVAEETSDVTLRIAAKREDVQIAKVELIDGKGMASTYEMKKAATVGEQDYFEVIIPKTVFQGIGIWGYKFILVDGASKLEYGDDGLSGGTGVASEEGAIPFNLTVYKKDFKTPDWMKNAVVYQIFPDRFFDGSQGNNRAKTVDGYRGTLKPEGANLTEKGGHPLQYMDGGVPNEPAPSQVWGTWSDFPELPDRSLPENKPYYPDAQTDGVWTNEFYGGDIQGVQQKIKYLQSIGVTVIYFNPLAWAASNHKYDATDYKHLDPMFGEPIYNVSGDPTSGLNYEETRKASDQVFTDFAKAARAAGIRIIVDGVFNHVGDDSIYFDRYEKYPEIGAYEYWSKVWDEVNAGATQAQAEQEVRNAFTSKTNTATGKPYQYPEDFNFTKWFTVENVKVDDRDKTGKIYKYEAWWGYDSLPAIDAKAPQEGDADALEGLHEYNNPDYREQVIGLNLDGMTAEEADRSMQNATSQRWNWLGARGWRLDVAPDVSQGTWQKFRESVKSTAGKLDANGQAIDDPIILGEEWGVATHYLLGDQFDSVMNYQFRGAMQNFIINGNAAEFHEALERIRENYPDEAWKAMLNLVDSHDTTRSITKYEHPDWEEEKLSIPGEASDRALEDQALTAIFQMSYPGAPTVYYGDEVGLTGTKDPDSRRTFPWERVESSADQYAGAGRYAELFRAYQSAASVRNENEVFRTGDLQVAYAEGDVIAYARKNESKAGLTVINRSSSEVTFDANVAGFLPDGLTLIDQLYGSVQGVVTAGKINITVPARSGLMMISEQALSMVEPVAGLQANGDNSKVHLTWNPVVGSERYNIYRAPMEGGAVEKIATLTETSYTDNAVVNGNKYYYAVTAQIGTGEGLWTDMVSATPSFAIQHVEISTPAEEMTIGLGKKTSEIAVTVDVPGLTDDSALAGKEASRLLATIRYYLEGTEPSLAFETKLRYKADTNDGKKIYTASFEPTVAGVYRYFAKVSTDNGDTFRNSDEQSVTTLADLTDVTAPPEPVLNAIEVESNRVQLQWVAGVGEASGFEIYRKAASGVSAYSKVATVASGVASYVDFSVSNDTSYIYKIAAFDQSYNRAESGEQSVTPKLVLVDVNIRLHIPEYTPTTSNIYLAGTVNGWNASGWKLTVPSGATDRRVVEYSFKMMAGKTMEYKFTRGSWNTEAFSSHTRVPNDTQDYGNWAYSSTDTNMKLTIANQGGNKMIVNDYVLRWVDMPLMVTLPRTSYNENIEYTTDEEHFTLKAKVPYGVNFTLNGQPIPAEAMDAYGNVLIERIPLSVGLNKFVAHIEPSAETLNLPWYTDKGRAGQATKTMELMITRTGEDTGGTEVAVTGVVLNVEELKLSVNDAPYSLIANILPNNATNKELSWISSNPDVATVSEIGVVTPIRPGHAEITVITNDGLKTAKVKVNVNSAGGQGNGQGEGQGNGQGNGQGEGQGNGQGNGQGEGQSNGQGNGHGEGQGNSQGNGQGNGNGNGQGSGNNGGHSNNVEEWTDSKSSKLNLNQILKAVGESSHAENVTIKVGDDIHNVLLPTNALDLFKDKGLQINNSNVQVEVPSEVLKQLMLTAANHTAGMQVLLQMQPLDVQAREDRLHAAEAQVKATWKAGSEVYQFRLSVVGADGKEISSLNTFTKPMVIQFKVKENVNRKRIGIYHLAEDGKLEWIGGQLNSEGMISAEIRHFSEYAVLEMNRTFGDVASKHWAFHSIQDLAARHMVFGTTTDVYEPNRIVTRAELAALLVRALNLKESAEASGYNDVSANEWYAKAVAGASKAGLIYGKSVTVFAPNDPVTREEMAAMLVRASAMKQEHTKVSSAELNFTDSSEIGAWSKDAVQQAVGLGFLKGVGNNRFAPQAFATRAECALILSKLLEY</sequence>
<dbReference type="GO" id="GO:0046872">
    <property type="term" value="F:metal ion binding"/>
    <property type="evidence" value="ECO:0007669"/>
    <property type="project" value="UniProtKB-KW"/>
</dbReference>
<dbReference type="PANTHER" id="PTHR10357:SF210">
    <property type="entry name" value="MALTODEXTRIN GLUCOSIDASE"/>
    <property type="match status" value="1"/>
</dbReference>
<dbReference type="PATRIC" id="fig|1178515.4.peg.4309"/>
<dbReference type="SMART" id="SM00642">
    <property type="entry name" value="Aamy"/>
    <property type="match status" value="1"/>
</dbReference>
<feature type="domain" description="SLH" evidence="8">
    <location>
        <begin position="2178"/>
        <end position="2241"/>
    </location>
</feature>
<dbReference type="RefSeq" id="WP_197479918.1">
    <property type="nucleotide sequence ID" value="NZ_CP011388.1"/>
</dbReference>
<dbReference type="CDD" id="cd02857">
    <property type="entry name" value="E_set_CDase_PDE_N"/>
    <property type="match status" value="1"/>
</dbReference>
<evidence type="ECO:0000259" key="8">
    <source>
        <dbReference type="PROSITE" id="PS51272"/>
    </source>
</evidence>
<evidence type="ECO:0000259" key="7">
    <source>
        <dbReference type="PROSITE" id="PS50853"/>
    </source>
</evidence>
<keyword evidence="3" id="KW-0378">Hydrolase</keyword>
<feature type="domain" description="Fibronectin type-III" evidence="7">
    <location>
        <begin position="1431"/>
        <end position="1523"/>
    </location>
</feature>
<evidence type="ECO:0000256" key="6">
    <source>
        <dbReference type="SAM" id="SignalP"/>
    </source>
</evidence>
<dbReference type="InterPro" id="IPR008964">
    <property type="entry name" value="Invasin/intimin_cell_adhesion"/>
</dbReference>
<dbReference type="SMART" id="SM00635">
    <property type="entry name" value="BID_2"/>
    <property type="match status" value="1"/>
</dbReference>
<feature type="signal peptide" evidence="6">
    <location>
        <begin position="1"/>
        <end position="18"/>
    </location>
</feature>
<dbReference type="Pfam" id="PF00395">
    <property type="entry name" value="SLH"/>
    <property type="match status" value="3"/>
</dbReference>
<dbReference type="EMBL" id="CP011388">
    <property type="protein sequence ID" value="ANE49099.1"/>
    <property type="molecule type" value="Genomic_DNA"/>
</dbReference>
<dbReference type="SUPFAM" id="SSF81296">
    <property type="entry name" value="E set domains"/>
    <property type="match status" value="2"/>
</dbReference>
<dbReference type="InterPro" id="IPR003343">
    <property type="entry name" value="Big_2"/>
</dbReference>
<dbReference type="Gene3D" id="2.60.40.10">
    <property type="entry name" value="Immunoglobulins"/>
    <property type="match status" value="6"/>
</dbReference>
<dbReference type="InterPro" id="IPR014756">
    <property type="entry name" value="Ig_E-set"/>
</dbReference>
<evidence type="ECO:0000313" key="9">
    <source>
        <dbReference type="EMBL" id="ANE49099.1"/>
    </source>
</evidence>
<feature type="domain" description="SLH" evidence="8">
    <location>
        <begin position="2118"/>
        <end position="2177"/>
    </location>
</feature>
<dbReference type="InterPro" id="IPR054409">
    <property type="entry name" value="X25_BaPul-like"/>
</dbReference>
<dbReference type="PROSITE" id="PS50853">
    <property type="entry name" value="FN3"/>
    <property type="match status" value="2"/>
</dbReference>
<evidence type="ECO:0000256" key="4">
    <source>
        <dbReference type="ARBA" id="ARBA00023295"/>
    </source>
</evidence>
<dbReference type="GO" id="GO:0005975">
    <property type="term" value="P:carbohydrate metabolic process"/>
    <property type="evidence" value="ECO:0007669"/>
    <property type="project" value="InterPro"/>
</dbReference>
<dbReference type="Pfam" id="PF00128">
    <property type="entry name" value="Alpha-amylase"/>
    <property type="match status" value="2"/>
</dbReference>
<feature type="domain" description="SLH" evidence="8">
    <location>
        <begin position="2244"/>
        <end position="2299"/>
    </location>
</feature>
<dbReference type="Pfam" id="PF02368">
    <property type="entry name" value="Big_2"/>
    <property type="match status" value="1"/>
</dbReference>
<dbReference type="InterPro" id="IPR013780">
    <property type="entry name" value="Glyco_hydro_b"/>
</dbReference>
<dbReference type="PROSITE" id="PS51272">
    <property type="entry name" value="SLH"/>
    <property type="match status" value="3"/>
</dbReference>
<dbReference type="STRING" id="1178515.SY83_21270"/>
<dbReference type="CDD" id="cd02859">
    <property type="entry name" value="E_set_AMPKbeta_like_N"/>
    <property type="match status" value="1"/>
</dbReference>
<dbReference type="Gene3D" id="2.60.40.1080">
    <property type="match status" value="1"/>
</dbReference>
<dbReference type="InterPro" id="IPR036116">
    <property type="entry name" value="FN3_sf"/>
</dbReference>
<dbReference type="InterPro" id="IPR013783">
    <property type="entry name" value="Ig-like_fold"/>
</dbReference>
<dbReference type="InterPro" id="IPR031319">
    <property type="entry name" value="A-amylase_C"/>
</dbReference>
<keyword evidence="6" id="KW-0732">Signal</keyword>
<evidence type="ECO:0000313" key="10">
    <source>
        <dbReference type="Proteomes" id="UP000076927"/>
    </source>
</evidence>
<keyword evidence="2" id="KW-0479">Metal-binding</keyword>
<dbReference type="SUPFAM" id="SSF51445">
    <property type="entry name" value="(Trans)glycosidases"/>
    <property type="match status" value="1"/>
</dbReference>
<proteinExistence type="predicted"/>
<dbReference type="SUPFAM" id="SSF49373">
    <property type="entry name" value="Invasin/intimin cell-adhesion fragments"/>
    <property type="match status" value="1"/>
</dbReference>
<comment type="cofactor">
    <cofactor evidence="1">
        <name>Ca(2+)</name>
        <dbReference type="ChEBI" id="CHEBI:29108"/>
    </cofactor>
</comment>
<evidence type="ECO:0000256" key="5">
    <source>
        <dbReference type="SAM" id="MobiDB-lite"/>
    </source>
</evidence>
<dbReference type="CDD" id="cd11338">
    <property type="entry name" value="AmyAc_CMD"/>
    <property type="match status" value="1"/>
</dbReference>
<feature type="chain" id="PRO_5008000959" evidence="6">
    <location>
        <begin position="19"/>
        <end position="2299"/>
    </location>
</feature>
<protein>
    <submittedName>
        <fullName evidence="9">Alpha-amylase</fullName>
    </submittedName>
</protein>
<dbReference type="KEGG" id="pswu:SY83_21270"/>
<dbReference type="InterPro" id="IPR006047">
    <property type="entry name" value="GH13_cat_dom"/>
</dbReference>
<dbReference type="SMART" id="SM00632">
    <property type="entry name" value="Aamy_C"/>
    <property type="match status" value="1"/>
</dbReference>